<comment type="caution">
    <text evidence="4">The sequence shown here is derived from an EMBL/GenBank/DDBJ whole genome shotgun (WGS) entry which is preliminary data.</text>
</comment>
<organism evidence="4 5">
    <name type="scientific">Futiania mangrovi</name>
    <dbReference type="NCBI Taxonomy" id="2959716"/>
    <lineage>
        <taxon>Bacteria</taxon>
        <taxon>Pseudomonadati</taxon>
        <taxon>Pseudomonadota</taxon>
        <taxon>Alphaproteobacteria</taxon>
        <taxon>Futianiales</taxon>
        <taxon>Futianiaceae</taxon>
        <taxon>Futiania</taxon>
    </lineage>
</organism>
<feature type="domain" description="SPOR" evidence="3">
    <location>
        <begin position="310"/>
        <end position="395"/>
    </location>
</feature>
<dbReference type="InterPro" id="IPR007730">
    <property type="entry name" value="SPOR-like_dom"/>
</dbReference>
<dbReference type="EMBL" id="JAMZFT010000001">
    <property type="protein sequence ID" value="MCP1335983.1"/>
    <property type="molecule type" value="Genomic_DNA"/>
</dbReference>
<evidence type="ECO:0000256" key="1">
    <source>
        <dbReference type="SAM" id="MobiDB-lite"/>
    </source>
</evidence>
<dbReference type="Pfam" id="PF05036">
    <property type="entry name" value="SPOR"/>
    <property type="match status" value="1"/>
</dbReference>
<feature type="compositionally biased region" description="Polar residues" evidence="1">
    <location>
        <begin position="240"/>
        <end position="250"/>
    </location>
</feature>
<dbReference type="PROSITE" id="PS51724">
    <property type="entry name" value="SPOR"/>
    <property type="match status" value="1"/>
</dbReference>
<feature type="region of interest" description="Disordered" evidence="1">
    <location>
        <begin position="99"/>
        <end position="153"/>
    </location>
</feature>
<feature type="compositionally biased region" description="Low complexity" evidence="1">
    <location>
        <begin position="263"/>
        <end position="272"/>
    </location>
</feature>
<accession>A0A9J6PHD4</accession>
<dbReference type="SUPFAM" id="SSF110997">
    <property type="entry name" value="Sporulation related repeat"/>
    <property type="match status" value="1"/>
</dbReference>
<sequence>MAVAIDDGGRPRRALVWAGGAFLSLFLFGAVIALSYNLGAREGGVGELPIIRADAGPLKVAPENPGGETFPHQNIGVYDRISGEMRPVVEQLMPPVEEPALPAEAGGTGPRVIDGGAGSETAAATPRPGGDSATGSAEAGSGAPAPAGEETKAAGLSMEDLLKRDVPEAAAPERAGIAEAPKAAADAADKVADTAADKLAARVTGETPVPAKPAETEPAAVSKAAPETSAPGTPRVVEQQVPTPQTTVDAGSSGPPRVLGEGAQPVAQTPAPAEAPPPAKPAAQAATGTQPEPKTQVAALQPAQQAPQPASSLTGVRIQIGSFRTREQAEEAWQAAAQKHKDLLAGLRPAIERADLGQRGVFHRVQIGPLENRASAASLCKLLDERGQPCIVATK</sequence>
<dbReference type="RefSeq" id="WP_269331904.1">
    <property type="nucleotide sequence ID" value="NZ_JAMZFT010000001.1"/>
</dbReference>
<dbReference type="Gene3D" id="3.30.70.1070">
    <property type="entry name" value="Sporulation related repeat"/>
    <property type="match status" value="1"/>
</dbReference>
<feature type="transmembrane region" description="Helical" evidence="2">
    <location>
        <begin position="14"/>
        <end position="36"/>
    </location>
</feature>
<dbReference type="AlphaFoldDB" id="A0A9J6PHD4"/>
<feature type="compositionally biased region" description="Low complexity" evidence="1">
    <location>
        <begin position="129"/>
        <end position="148"/>
    </location>
</feature>
<dbReference type="Proteomes" id="UP001055804">
    <property type="component" value="Unassembled WGS sequence"/>
</dbReference>
<evidence type="ECO:0000313" key="4">
    <source>
        <dbReference type="EMBL" id="MCP1335983.1"/>
    </source>
</evidence>
<keyword evidence="2" id="KW-0812">Transmembrane</keyword>
<feature type="region of interest" description="Disordered" evidence="1">
    <location>
        <begin position="202"/>
        <end position="313"/>
    </location>
</feature>
<dbReference type="InterPro" id="IPR036680">
    <property type="entry name" value="SPOR-like_sf"/>
</dbReference>
<feature type="compositionally biased region" description="Low complexity" evidence="1">
    <location>
        <begin position="281"/>
        <end position="310"/>
    </location>
</feature>
<keyword evidence="5" id="KW-1185">Reference proteome</keyword>
<dbReference type="GO" id="GO:0042834">
    <property type="term" value="F:peptidoglycan binding"/>
    <property type="evidence" value="ECO:0007669"/>
    <property type="project" value="InterPro"/>
</dbReference>
<evidence type="ECO:0000313" key="5">
    <source>
        <dbReference type="Proteomes" id="UP001055804"/>
    </source>
</evidence>
<keyword evidence="2" id="KW-0472">Membrane</keyword>
<protein>
    <submittedName>
        <fullName evidence="4">SPOR domain-containing protein</fullName>
    </submittedName>
</protein>
<evidence type="ECO:0000259" key="3">
    <source>
        <dbReference type="PROSITE" id="PS51724"/>
    </source>
</evidence>
<keyword evidence="2" id="KW-1133">Transmembrane helix</keyword>
<proteinExistence type="predicted"/>
<evidence type="ECO:0000256" key="2">
    <source>
        <dbReference type="SAM" id="Phobius"/>
    </source>
</evidence>
<reference evidence="4" key="1">
    <citation type="submission" date="2022-06" db="EMBL/GenBank/DDBJ databases">
        <title>Isolation and Genomics of Futiania mangrovii gen. nov., sp. nov., a Rare and Metabolically-versatile member in the Class Alphaproteobacteria.</title>
        <authorList>
            <person name="Liu L."/>
            <person name="Huang W.-C."/>
            <person name="Pan J."/>
            <person name="Li J."/>
            <person name="Huang Y."/>
            <person name="Du H."/>
            <person name="Liu Y."/>
            <person name="Li M."/>
        </authorList>
    </citation>
    <scope>NUCLEOTIDE SEQUENCE</scope>
    <source>
        <strain evidence="4">FT118</strain>
    </source>
</reference>
<name>A0A9J6PHD4_9PROT</name>
<gene>
    <name evidence="4" type="ORF">NJQ99_06130</name>
</gene>